<feature type="transmembrane region" description="Helical" evidence="1">
    <location>
        <begin position="267"/>
        <end position="296"/>
    </location>
</feature>
<dbReference type="PANTHER" id="PTHR38421:SF1">
    <property type="entry name" value="TRANSMEMBRANE PROTEIN"/>
    <property type="match status" value="1"/>
</dbReference>
<name>A0A0L0FH20_9EUKA</name>
<keyword evidence="3" id="KW-1185">Reference proteome</keyword>
<keyword evidence="1" id="KW-1133">Transmembrane helix</keyword>
<proteinExistence type="predicted"/>
<dbReference type="PANTHER" id="PTHR38421">
    <property type="entry name" value="TRANSMEMBRANE PROTEIN USGS"/>
    <property type="match status" value="1"/>
</dbReference>
<protein>
    <submittedName>
        <fullName evidence="2">Uncharacterized protein</fullName>
    </submittedName>
</protein>
<reference evidence="2 3" key="1">
    <citation type="submission" date="2011-02" db="EMBL/GenBank/DDBJ databases">
        <title>The Genome Sequence of Sphaeroforma arctica JP610.</title>
        <authorList>
            <consortium name="The Broad Institute Genome Sequencing Platform"/>
            <person name="Russ C."/>
            <person name="Cuomo C."/>
            <person name="Young S.K."/>
            <person name="Zeng Q."/>
            <person name="Gargeya S."/>
            <person name="Alvarado L."/>
            <person name="Berlin A."/>
            <person name="Chapman S.B."/>
            <person name="Chen Z."/>
            <person name="Freedman E."/>
            <person name="Gellesch M."/>
            <person name="Goldberg J."/>
            <person name="Griggs A."/>
            <person name="Gujja S."/>
            <person name="Heilman E."/>
            <person name="Heiman D."/>
            <person name="Howarth C."/>
            <person name="Mehta T."/>
            <person name="Neiman D."/>
            <person name="Pearson M."/>
            <person name="Roberts A."/>
            <person name="Saif S."/>
            <person name="Shea T."/>
            <person name="Shenoy N."/>
            <person name="Sisk P."/>
            <person name="Stolte C."/>
            <person name="Sykes S."/>
            <person name="White J."/>
            <person name="Yandava C."/>
            <person name="Burger G."/>
            <person name="Gray M.W."/>
            <person name="Holland P.W.H."/>
            <person name="King N."/>
            <person name="Lang F.B.F."/>
            <person name="Roger A.J."/>
            <person name="Ruiz-Trillo I."/>
            <person name="Haas B."/>
            <person name="Nusbaum C."/>
            <person name="Birren B."/>
        </authorList>
    </citation>
    <scope>NUCLEOTIDE SEQUENCE [LARGE SCALE GENOMIC DNA]</scope>
    <source>
        <strain evidence="2 3">JP610</strain>
    </source>
</reference>
<evidence type="ECO:0000313" key="3">
    <source>
        <dbReference type="Proteomes" id="UP000054560"/>
    </source>
</evidence>
<dbReference type="Proteomes" id="UP000054560">
    <property type="component" value="Unassembled WGS sequence"/>
</dbReference>
<sequence>GKELGESQLTSLVKEVSDPNRIKDQLSHFAGDIVTGVGLLFKGCKTGISDAETRRLHKKLLIPFIVAIVVSFIVVKLLLLPVLGVMWLVSLTTTLSDSTWEYAHDISNQFVFGVPFITMQVMRYFYFEPFEKVFFSCLRVQDNALAERLLSYEPRSGKKNMMIMLKKTYHLAKLGLVYALLSSIPVVKAIALPISEYLVMHKKFGVKVGLLYFAAYGIGLGVYAHAVQSYWLGSRVLSGELIGATYLFRCRLSHEDNSKLTKKFDSVFLGFGLPLFVAFAVPYIGCLSFGIAFAAASSLASYVDNNCREYTHTIDTPSLLYSTRQEKQIKTGLLSDSRKDI</sequence>
<feature type="transmembrane region" description="Helical" evidence="1">
    <location>
        <begin position="171"/>
        <end position="191"/>
    </location>
</feature>
<evidence type="ECO:0000256" key="1">
    <source>
        <dbReference type="SAM" id="Phobius"/>
    </source>
</evidence>
<dbReference type="AlphaFoldDB" id="A0A0L0FH20"/>
<dbReference type="EMBL" id="KQ243683">
    <property type="protein sequence ID" value="KNC75353.1"/>
    <property type="molecule type" value="Genomic_DNA"/>
</dbReference>
<feature type="transmembrane region" description="Helical" evidence="1">
    <location>
        <begin position="211"/>
        <end position="232"/>
    </location>
</feature>
<feature type="transmembrane region" description="Helical" evidence="1">
    <location>
        <begin position="60"/>
        <end position="89"/>
    </location>
</feature>
<dbReference type="GeneID" id="25912624"/>
<feature type="transmembrane region" description="Helical" evidence="1">
    <location>
        <begin position="109"/>
        <end position="126"/>
    </location>
</feature>
<accession>A0A0L0FH20</accession>
<organism evidence="2 3">
    <name type="scientific">Sphaeroforma arctica JP610</name>
    <dbReference type="NCBI Taxonomy" id="667725"/>
    <lineage>
        <taxon>Eukaryota</taxon>
        <taxon>Ichthyosporea</taxon>
        <taxon>Ichthyophonida</taxon>
        <taxon>Sphaeroforma</taxon>
    </lineage>
</organism>
<dbReference type="OrthoDB" id="10041630at2759"/>
<evidence type="ECO:0000313" key="2">
    <source>
        <dbReference type="EMBL" id="KNC75353.1"/>
    </source>
</evidence>
<feature type="non-terminal residue" evidence="2">
    <location>
        <position position="1"/>
    </location>
</feature>
<keyword evidence="1" id="KW-0472">Membrane</keyword>
<dbReference type="RefSeq" id="XP_014149255.1">
    <property type="nucleotide sequence ID" value="XM_014293780.1"/>
</dbReference>
<gene>
    <name evidence="2" type="ORF">SARC_12120</name>
</gene>
<keyword evidence="1" id="KW-0812">Transmembrane</keyword>